<dbReference type="Pfam" id="PF03773">
    <property type="entry name" value="ArsP_1"/>
    <property type="match status" value="1"/>
</dbReference>
<feature type="transmembrane region" description="Helical" evidence="7">
    <location>
        <begin position="77"/>
        <end position="102"/>
    </location>
</feature>
<dbReference type="InterPro" id="IPR005524">
    <property type="entry name" value="DUF318"/>
</dbReference>
<evidence type="ECO:0000256" key="1">
    <source>
        <dbReference type="ARBA" id="ARBA00004651"/>
    </source>
</evidence>
<keyword evidence="3" id="KW-1003">Cell membrane</keyword>
<dbReference type="GO" id="GO:0005886">
    <property type="term" value="C:plasma membrane"/>
    <property type="evidence" value="ECO:0007669"/>
    <property type="project" value="UniProtKB-SubCell"/>
</dbReference>
<dbReference type="RefSeq" id="WP_309938330.1">
    <property type="nucleotide sequence ID" value="NZ_AP025305.1"/>
</dbReference>
<feature type="transmembrane region" description="Helical" evidence="7">
    <location>
        <begin position="304"/>
        <end position="323"/>
    </location>
</feature>
<dbReference type="PANTHER" id="PTHR42775:SF2">
    <property type="entry name" value="PERMEASE"/>
    <property type="match status" value="1"/>
</dbReference>
<evidence type="ECO:0000256" key="7">
    <source>
        <dbReference type="SAM" id="Phobius"/>
    </source>
</evidence>
<evidence type="ECO:0000313" key="9">
    <source>
        <dbReference type="Proteomes" id="UP001185092"/>
    </source>
</evidence>
<dbReference type="InterPro" id="IPR053166">
    <property type="entry name" value="UPF0718_permease"/>
</dbReference>
<evidence type="ECO:0000256" key="6">
    <source>
        <dbReference type="ARBA" id="ARBA00023136"/>
    </source>
</evidence>
<name>A0AAE4BRM3_9BACT</name>
<sequence length="327" mass="35922">MKFLENIYGSMADYIVYQLLQMTEGTPYANALHYFLSGVTLIMTLVLLVTYLMGFINNYLPMEKIKGYLERNKSLGLGNLMASIFGAITPFCSCSSIPLFIGMMQARIPLGIALSFLITSPLVNEIAIVIFWSAFGWKITVIYILTGISLGVIGGILLEKLGMAKYVADWVKDLARQEVNNTKADSPKLSFKERWPEIHQTAMTTLKKIGPYVFLGLGIGSFIHGFVPSSFVETYLSSESFWAVPLAVILAIPLYTDAVGILPIITTLIAKGVPMGTAIAFMMGAIGLSLPEFLLLKKVMKTKLVIAFFATIGIGMIISGYLFNILF</sequence>
<feature type="transmembrane region" description="Helical" evidence="7">
    <location>
        <begin position="275"/>
        <end position="295"/>
    </location>
</feature>
<keyword evidence="6 7" id="KW-0472">Membrane</keyword>
<evidence type="ECO:0000256" key="5">
    <source>
        <dbReference type="ARBA" id="ARBA00022989"/>
    </source>
</evidence>
<evidence type="ECO:0000256" key="4">
    <source>
        <dbReference type="ARBA" id="ARBA00022692"/>
    </source>
</evidence>
<gene>
    <name evidence="8" type="ORF">HNQ88_001863</name>
</gene>
<keyword evidence="5 7" id="KW-1133">Transmembrane helix</keyword>
<evidence type="ECO:0000256" key="2">
    <source>
        <dbReference type="ARBA" id="ARBA00006386"/>
    </source>
</evidence>
<reference evidence="8" key="1">
    <citation type="submission" date="2023-07" db="EMBL/GenBank/DDBJ databases">
        <title>Genomic Encyclopedia of Type Strains, Phase IV (KMG-IV): sequencing the most valuable type-strain genomes for metagenomic binning, comparative biology and taxonomic classification.</title>
        <authorList>
            <person name="Goeker M."/>
        </authorList>
    </citation>
    <scope>NUCLEOTIDE SEQUENCE</scope>
    <source>
        <strain evidence="8">DSM 26174</strain>
    </source>
</reference>
<dbReference type="EMBL" id="JAVDQD010000002">
    <property type="protein sequence ID" value="MDR6238826.1"/>
    <property type="molecule type" value="Genomic_DNA"/>
</dbReference>
<keyword evidence="9" id="KW-1185">Reference proteome</keyword>
<proteinExistence type="inferred from homology"/>
<organism evidence="8 9">
    <name type="scientific">Aureibacter tunicatorum</name>
    <dbReference type="NCBI Taxonomy" id="866807"/>
    <lineage>
        <taxon>Bacteria</taxon>
        <taxon>Pseudomonadati</taxon>
        <taxon>Bacteroidota</taxon>
        <taxon>Cytophagia</taxon>
        <taxon>Cytophagales</taxon>
        <taxon>Persicobacteraceae</taxon>
        <taxon>Aureibacter</taxon>
    </lineage>
</organism>
<comment type="similarity">
    <text evidence="2">Belongs to the UPF0718 family.</text>
</comment>
<feature type="transmembrane region" description="Helical" evidence="7">
    <location>
        <begin position="244"/>
        <end position="269"/>
    </location>
</feature>
<dbReference type="Proteomes" id="UP001185092">
    <property type="component" value="Unassembled WGS sequence"/>
</dbReference>
<protein>
    <recommendedName>
        <fullName evidence="10">Permease</fullName>
    </recommendedName>
</protein>
<feature type="transmembrane region" description="Helical" evidence="7">
    <location>
        <begin position="108"/>
        <end position="132"/>
    </location>
</feature>
<comment type="subcellular location">
    <subcellularLocation>
        <location evidence="1">Cell membrane</location>
        <topology evidence="1">Multi-pass membrane protein</topology>
    </subcellularLocation>
</comment>
<keyword evidence="4 7" id="KW-0812">Transmembrane</keyword>
<evidence type="ECO:0008006" key="10">
    <source>
        <dbReference type="Google" id="ProtNLM"/>
    </source>
</evidence>
<feature type="transmembrane region" description="Helical" evidence="7">
    <location>
        <begin position="139"/>
        <end position="158"/>
    </location>
</feature>
<feature type="transmembrane region" description="Helical" evidence="7">
    <location>
        <begin position="212"/>
        <end position="232"/>
    </location>
</feature>
<evidence type="ECO:0000313" key="8">
    <source>
        <dbReference type="EMBL" id="MDR6238826.1"/>
    </source>
</evidence>
<dbReference type="PANTHER" id="PTHR42775">
    <property type="entry name" value="PERMEASE RV2963-RELATED"/>
    <property type="match status" value="1"/>
</dbReference>
<dbReference type="AlphaFoldDB" id="A0AAE4BRM3"/>
<feature type="transmembrane region" description="Helical" evidence="7">
    <location>
        <begin position="32"/>
        <end position="56"/>
    </location>
</feature>
<evidence type="ECO:0000256" key="3">
    <source>
        <dbReference type="ARBA" id="ARBA00022475"/>
    </source>
</evidence>
<comment type="caution">
    <text evidence="8">The sequence shown here is derived from an EMBL/GenBank/DDBJ whole genome shotgun (WGS) entry which is preliminary data.</text>
</comment>
<accession>A0AAE4BRM3</accession>